<protein>
    <submittedName>
        <fullName evidence="1">Uncharacterized protein</fullName>
    </submittedName>
</protein>
<sequence length="75" mass="8719">MADQAWRVFEEQARAQITDQLTNAFADDCKPEQVIEVIDRAWQQFDRAPIRDFVPLFAARIAREELRRLSAAQQG</sequence>
<dbReference type="OrthoDB" id="4277148at2"/>
<evidence type="ECO:0000313" key="2">
    <source>
        <dbReference type="Proteomes" id="UP000284824"/>
    </source>
</evidence>
<accession>A0A438M6K8</accession>
<proteinExistence type="predicted"/>
<dbReference type="AlphaFoldDB" id="A0A438M6K8"/>
<keyword evidence="2" id="KW-1185">Reference proteome</keyword>
<organism evidence="1 2">
    <name type="scientific">Nonomuraea polychroma</name>
    <dbReference type="NCBI Taxonomy" id="46176"/>
    <lineage>
        <taxon>Bacteria</taxon>
        <taxon>Bacillati</taxon>
        <taxon>Actinomycetota</taxon>
        <taxon>Actinomycetes</taxon>
        <taxon>Streptosporangiales</taxon>
        <taxon>Streptosporangiaceae</taxon>
        <taxon>Nonomuraea</taxon>
    </lineage>
</organism>
<comment type="caution">
    <text evidence="1">The sequence shown here is derived from an EMBL/GenBank/DDBJ whole genome shotgun (WGS) entry which is preliminary data.</text>
</comment>
<gene>
    <name evidence="1" type="ORF">EDD27_3855</name>
</gene>
<dbReference type="EMBL" id="SAUN01000001">
    <property type="protein sequence ID" value="RVX41340.1"/>
    <property type="molecule type" value="Genomic_DNA"/>
</dbReference>
<name>A0A438M6K8_9ACTN</name>
<evidence type="ECO:0000313" key="1">
    <source>
        <dbReference type="EMBL" id="RVX41340.1"/>
    </source>
</evidence>
<dbReference type="Proteomes" id="UP000284824">
    <property type="component" value="Unassembled WGS sequence"/>
</dbReference>
<dbReference type="NCBIfam" id="NF046112">
    <property type="entry name" value="MSMEG_6209_Nter"/>
    <property type="match status" value="1"/>
</dbReference>
<dbReference type="RefSeq" id="WP_127933592.1">
    <property type="nucleotide sequence ID" value="NZ_SAUN01000001.1"/>
</dbReference>
<reference evidence="1 2" key="1">
    <citation type="submission" date="2019-01" db="EMBL/GenBank/DDBJ databases">
        <title>Sequencing the genomes of 1000 actinobacteria strains.</title>
        <authorList>
            <person name="Klenk H.-P."/>
        </authorList>
    </citation>
    <scope>NUCLEOTIDE SEQUENCE [LARGE SCALE GENOMIC DNA]</scope>
    <source>
        <strain evidence="1 2">DSM 43925</strain>
    </source>
</reference>
<dbReference type="Gene3D" id="1.10.8.1060">
    <property type="entry name" value="Corynebacterium glutamicum thioredoxin-dependent arsenate reductase, N-terminal domain"/>
    <property type="match status" value="1"/>
</dbReference>